<dbReference type="EC" id="5.3.2.-" evidence="3"/>
<evidence type="ECO:0000313" key="5">
    <source>
        <dbReference type="EMBL" id="CAG2156577.1"/>
    </source>
</evidence>
<dbReference type="InterPro" id="IPR014347">
    <property type="entry name" value="Tautomerase/MIF_sf"/>
</dbReference>
<accession>A0ABM8TPG4</accession>
<reference evidence="5 6" key="1">
    <citation type="submission" date="2021-03" db="EMBL/GenBank/DDBJ databases">
        <authorList>
            <person name="Peeters C."/>
        </authorList>
    </citation>
    <scope>NUCLEOTIDE SEQUENCE [LARGE SCALE GENOMIC DNA]</scope>
    <source>
        <strain evidence="5 6">LMG 26411</strain>
    </source>
</reference>
<organism evidence="5 6">
    <name type="scientific">Cupriavidus numazuensis</name>
    <dbReference type="NCBI Taxonomy" id="221992"/>
    <lineage>
        <taxon>Bacteria</taxon>
        <taxon>Pseudomonadati</taxon>
        <taxon>Pseudomonadota</taxon>
        <taxon>Betaproteobacteria</taxon>
        <taxon>Burkholderiales</taxon>
        <taxon>Burkholderiaceae</taxon>
        <taxon>Cupriavidus</taxon>
    </lineage>
</organism>
<dbReference type="Proteomes" id="UP000672657">
    <property type="component" value="Unassembled WGS sequence"/>
</dbReference>
<feature type="domain" description="4-oxalocrotonate tautomerase-like" evidence="4">
    <location>
        <begin position="2"/>
        <end position="57"/>
    </location>
</feature>
<dbReference type="Pfam" id="PF01361">
    <property type="entry name" value="Tautomerase"/>
    <property type="match status" value="1"/>
</dbReference>
<dbReference type="InterPro" id="IPR018191">
    <property type="entry name" value="4-OT"/>
</dbReference>
<evidence type="ECO:0000256" key="1">
    <source>
        <dbReference type="ARBA" id="ARBA00006723"/>
    </source>
</evidence>
<dbReference type="EMBL" id="CAJPVI010000037">
    <property type="protein sequence ID" value="CAG2156577.1"/>
    <property type="molecule type" value="Genomic_DNA"/>
</dbReference>
<proteinExistence type="inferred from homology"/>
<sequence length="63" mass="6828">MPVMQIYLIEGRSPAQKEAFITEVTDAAVNTLGVDRSSVRVMFLDVPKTDYAIGGQTAKALGR</sequence>
<dbReference type="PANTHER" id="PTHR35530">
    <property type="entry name" value="TAUTOMERASE-RELATED"/>
    <property type="match status" value="1"/>
</dbReference>
<comment type="caution">
    <text evidence="5">The sequence shown here is derived from an EMBL/GenBank/DDBJ whole genome shotgun (WGS) entry which is preliminary data.</text>
</comment>
<gene>
    <name evidence="5" type="primary">dmpI_2</name>
    <name evidence="5" type="ORF">LMG26411_05302</name>
</gene>
<dbReference type="InterPro" id="IPR004370">
    <property type="entry name" value="4-OT-like_dom"/>
</dbReference>
<evidence type="ECO:0000256" key="2">
    <source>
        <dbReference type="ARBA" id="ARBA00023235"/>
    </source>
</evidence>
<dbReference type="RefSeq" id="WP_211956198.1">
    <property type="nucleotide sequence ID" value="NZ_CAJPVI010000037.1"/>
</dbReference>
<comment type="similarity">
    <text evidence="1 3">Belongs to the 4-oxalocrotonate tautomerase family.</text>
</comment>
<dbReference type="Gene3D" id="3.30.429.10">
    <property type="entry name" value="Macrophage Migration Inhibitory Factor"/>
    <property type="match status" value="1"/>
</dbReference>
<keyword evidence="6" id="KW-1185">Reference proteome</keyword>
<dbReference type="NCBIfam" id="TIGR00013">
    <property type="entry name" value="taut"/>
    <property type="match status" value="1"/>
</dbReference>
<dbReference type="GO" id="GO:0016853">
    <property type="term" value="F:isomerase activity"/>
    <property type="evidence" value="ECO:0007669"/>
    <property type="project" value="UniProtKB-KW"/>
</dbReference>
<protein>
    <recommendedName>
        <fullName evidence="3">Tautomerase</fullName>
        <ecNumber evidence="3">5.3.2.-</ecNumber>
    </recommendedName>
</protein>
<evidence type="ECO:0000259" key="4">
    <source>
        <dbReference type="Pfam" id="PF01361"/>
    </source>
</evidence>
<name>A0ABM8TPG4_9BURK</name>
<evidence type="ECO:0000313" key="6">
    <source>
        <dbReference type="Proteomes" id="UP000672657"/>
    </source>
</evidence>
<keyword evidence="2 3" id="KW-0413">Isomerase</keyword>
<evidence type="ECO:0000256" key="3">
    <source>
        <dbReference type="RuleBase" id="RU362032"/>
    </source>
</evidence>
<dbReference type="PANTHER" id="PTHR35530:SF1">
    <property type="entry name" value="2-HYDROXYMUCONATE TAUTOMERASE"/>
    <property type="match status" value="1"/>
</dbReference>
<dbReference type="SUPFAM" id="SSF55331">
    <property type="entry name" value="Tautomerase/MIF"/>
    <property type="match status" value="1"/>
</dbReference>